<dbReference type="InterPro" id="IPR036390">
    <property type="entry name" value="WH_DNA-bd_sf"/>
</dbReference>
<dbReference type="RefSeq" id="WP_386411379.1">
    <property type="nucleotide sequence ID" value="NZ_JBHSZO010000003.1"/>
</dbReference>
<dbReference type="Pfam" id="PF07729">
    <property type="entry name" value="FCD"/>
    <property type="match status" value="1"/>
</dbReference>
<keyword evidence="1" id="KW-0805">Transcription regulation</keyword>
<keyword evidence="2" id="KW-0238">DNA-binding</keyword>
<proteinExistence type="predicted"/>
<comment type="caution">
    <text evidence="5">The sequence shown here is derived from an EMBL/GenBank/DDBJ whole genome shotgun (WGS) entry which is preliminary data.</text>
</comment>
<evidence type="ECO:0000256" key="2">
    <source>
        <dbReference type="ARBA" id="ARBA00023125"/>
    </source>
</evidence>
<protein>
    <submittedName>
        <fullName evidence="5">GntR family transcriptional regulator</fullName>
    </submittedName>
</protein>
<dbReference type="SMART" id="SM00895">
    <property type="entry name" value="FCD"/>
    <property type="match status" value="1"/>
</dbReference>
<reference evidence="6" key="1">
    <citation type="journal article" date="2019" name="Int. J. Syst. Evol. Microbiol.">
        <title>The Global Catalogue of Microorganisms (GCM) 10K type strain sequencing project: providing services to taxonomists for standard genome sequencing and annotation.</title>
        <authorList>
            <consortium name="The Broad Institute Genomics Platform"/>
            <consortium name="The Broad Institute Genome Sequencing Center for Infectious Disease"/>
            <person name="Wu L."/>
            <person name="Ma J."/>
        </authorList>
    </citation>
    <scope>NUCLEOTIDE SEQUENCE [LARGE SCALE GENOMIC DNA]</scope>
    <source>
        <strain evidence="6">CGMCC 1.13681</strain>
    </source>
</reference>
<organism evidence="5 6">
    <name type="scientific">Streptomyces polyrhachis</name>
    <dbReference type="NCBI Taxonomy" id="1282885"/>
    <lineage>
        <taxon>Bacteria</taxon>
        <taxon>Bacillati</taxon>
        <taxon>Actinomycetota</taxon>
        <taxon>Actinomycetes</taxon>
        <taxon>Kitasatosporales</taxon>
        <taxon>Streptomycetaceae</taxon>
        <taxon>Streptomyces</taxon>
    </lineage>
</organism>
<keyword evidence="3" id="KW-0804">Transcription</keyword>
<dbReference type="InterPro" id="IPR036388">
    <property type="entry name" value="WH-like_DNA-bd_sf"/>
</dbReference>
<dbReference type="CDD" id="cd07377">
    <property type="entry name" value="WHTH_GntR"/>
    <property type="match status" value="1"/>
</dbReference>
<sequence>MPVVRRDTLRSQLADALRDEILAGRLAPGRNITVKQLAEQYGVSATPVREALVDLAGQGLLDVEEHRGYCVHAFTAADFRSMIEARRTVIEGMFQCGGEEWLPHVGERSLAAMRRRGEEAERAARAGDLDVLVHYDLRFWREIGAAAGNPYLADFLDGIRVRCWVFAVPVLRGRPDLAELFWQHQGDLVDAIARRDTATVLELVRAHSRHTLALIDLLDAS</sequence>
<dbReference type="SUPFAM" id="SSF48008">
    <property type="entry name" value="GntR ligand-binding domain-like"/>
    <property type="match status" value="1"/>
</dbReference>
<dbReference type="Gene3D" id="1.10.10.10">
    <property type="entry name" value="Winged helix-like DNA-binding domain superfamily/Winged helix DNA-binding domain"/>
    <property type="match status" value="1"/>
</dbReference>
<dbReference type="Pfam" id="PF00392">
    <property type="entry name" value="GntR"/>
    <property type="match status" value="1"/>
</dbReference>
<dbReference type="SMART" id="SM00345">
    <property type="entry name" value="HTH_GNTR"/>
    <property type="match status" value="1"/>
</dbReference>
<dbReference type="SUPFAM" id="SSF46785">
    <property type="entry name" value="Winged helix' DNA-binding domain"/>
    <property type="match status" value="1"/>
</dbReference>
<evidence type="ECO:0000313" key="6">
    <source>
        <dbReference type="Proteomes" id="UP001596413"/>
    </source>
</evidence>
<feature type="domain" description="HTH gntR-type" evidence="4">
    <location>
        <begin position="7"/>
        <end position="74"/>
    </location>
</feature>
<name>A0ABW2G8B3_9ACTN</name>
<evidence type="ECO:0000256" key="3">
    <source>
        <dbReference type="ARBA" id="ARBA00023163"/>
    </source>
</evidence>
<dbReference type="PANTHER" id="PTHR43537">
    <property type="entry name" value="TRANSCRIPTIONAL REGULATOR, GNTR FAMILY"/>
    <property type="match status" value="1"/>
</dbReference>
<evidence type="ECO:0000313" key="5">
    <source>
        <dbReference type="EMBL" id="MFC7217028.1"/>
    </source>
</evidence>
<dbReference type="InterPro" id="IPR011711">
    <property type="entry name" value="GntR_C"/>
</dbReference>
<evidence type="ECO:0000259" key="4">
    <source>
        <dbReference type="PROSITE" id="PS50949"/>
    </source>
</evidence>
<dbReference type="InterPro" id="IPR000524">
    <property type="entry name" value="Tscrpt_reg_HTH_GntR"/>
</dbReference>
<dbReference type="PROSITE" id="PS50949">
    <property type="entry name" value="HTH_GNTR"/>
    <property type="match status" value="1"/>
</dbReference>
<accession>A0ABW2G8B3</accession>
<dbReference type="Proteomes" id="UP001596413">
    <property type="component" value="Unassembled WGS sequence"/>
</dbReference>
<keyword evidence="6" id="KW-1185">Reference proteome</keyword>
<dbReference type="EMBL" id="JBHSZO010000003">
    <property type="protein sequence ID" value="MFC7217028.1"/>
    <property type="molecule type" value="Genomic_DNA"/>
</dbReference>
<gene>
    <name evidence="5" type="ORF">ACFQLX_02405</name>
</gene>
<evidence type="ECO:0000256" key="1">
    <source>
        <dbReference type="ARBA" id="ARBA00023015"/>
    </source>
</evidence>
<dbReference type="PANTHER" id="PTHR43537:SF45">
    <property type="entry name" value="GNTR FAMILY REGULATORY PROTEIN"/>
    <property type="match status" value="1"/>
</dbReference>
<dbReference type="Gene3D" id="1.20.120.530">
    <property type="entry name" value="GntR ligand-binding domain-like"/>
    <property type="match status" value="1"/>
</dbReference>
<dbReference type="InterPro" id="IPR008920">
    <property type="entry name" value="TF_FadR/GntR_C"/>
</dbReference>